<gene>
    <name evidence="2" type="ORF">GMOD_00005366</name>
</gene>
<feature type="compositionally biased region" description="Low complexity" evidence="1">
    <location>
        <begin position="194"/>
        <end position="211"/>
    </location>
</feature>
<feature type="region of interest" description="Disordered" evidence="1">
    <location>
        <begin position="123"/>
        <end position="213"/>
    </location>
</feature>
<protein>
    <submittedName>
        <fullName evidence="2">PEX19</fullName>
    </submittedName>
</protein>
<feature type="region of interest" description="Disordered" evidence="1">
    <location>
        <begin position="1"/>
        <end position="87"/>
    </location>
</feature>
<accession>A0A3M7LVM6</accession>
<dbReference type="GO" id="GO:0033328">
    <property type="term" value="F:peroxisome membrane targeting sequence binding"/>
    <property type="evidence" value="ECO:0007669"/>
    <property type="project" value="TreeGrafter"/>
</dbReference>
<dbReference type="InterPro" id="IPR038322">
    <property type="entry name" value="Pex19_C_sf"/>
</dbReference>
<feature type="compositionally biased region" description="Basic and acidic residues" evidence="1">
    <location>
        <begin position="1"/>
        <end position="14"/>
    </location>
</feature>
<feature type="compositionally biased region" description="Basic and acidic residues" evidence="1">
    <location>
        <begin position="142"/>
        <end position="152"/>
    </location>
</feature>
<feature type="compositionally biased region" description="Basic and acidic residues" evidence="1">
    <location>
        <begin position="170"/>
        <end position="191"/>
    </location>
</feature>
<evidence type="ECO:0000313" key="2">
    <source>
        <dbReference type="EMBL" id="RMZ66278.1"/>
    </source>
</evidence>
<dbReference type="AlphaFoldDB" id="A0A3M7LVM6"/>
<keyword evidence="3" id="KW-1185">Reference proteome</keyword>
<feature type="compositionally biased region" description="Low complexity" evidence="1">
    <location>
        <begin position="59"/>
        <end position="76"/>
    </location>
</feature>
<feature type="compositionally biased region" description="Acidic residues" evidence="1">
    <location>
        <begin position="30"/>
        <end position="45"/>
    </location>
</feature>
<dbReference type="Pfam" id="PF04614">
    <property type="entry name" value="Pex19"/>
    <property type="match status" value="1"/>
</dbReference>
<dbReference type="GO" id="GO:0045046">
    <property type="term" value="P:protein import into peroxisome membrane"/>
    <property type="evidence" value="ECO:0007669"/>
    <property type="project" value="TreeGrafter"/>
</dbReference>
<dbReference type="EMBL" id="KE747806">
    <property type="protein sequence ID" value="RMZ66278.1"/>
    <property type="molecule type" value="Genomic_DNA"/>
</dbReference>
<dbReference type="GO" id="GO:0005778">
    <property type="term" value="C:peroxisomal membrane"/>
    <property type="evidence" value="ECO:0007669"/>
    <property type="project" value="TreeGrafter"/>
</dbReference>
<dbReference type="OrthoDB" id="21292at2759"/>
<proteinExistence type="predicted"/>
<evidence type="ECO:0000256" key="1">
    <source>
        <dbReference type="SAM" id="MobiDB-lite"/>
    </source>
</evidence>
<dbReference type="PANTHER" id="PTHR12774">
    <property type="entry name" value="PEROXISOMAL BIOGENESIS FACTOR 19"/>
    <property type="match status" value="1"/>
</dbReference>
<dbReference type="PANTHER" id="PTHR12774:SF2">
    <property type="entry name" value="PEROXISOMAL BIOGENESIS FACTOR 19"/>
    <property type="match status" value="1"/>
</dbReference>
<sequence length="352" mass="37937">MPDTAAKKKEEQEPVKPAVAAAPPPPEVASDPEEDDLSDLDDVLDEFANTKLDAKAPTASSIASAYPDDAPSSSGPGRPPHDMSPAELLLQDQDEFQKQLQKEMENLLGQGDLQKQFEDIMKEMSEEMGGANPLAVPGHGHGHADADVDAAPKAEGASTAKESAGPPSSSEKESSAKAEKSFQETIKKTMERMQSSSDTATSATASSSQDDILAQMLASMEGGGFGGGGGEGGEEDFSKVLMGMMEQLTNKDILYEPMKELDDKFPTWMDKNKAKTQKDDLARYEEQQTLVREIVARFERKGYSDDNAQDREFIVERMQKMQAAGSPPPDLVGDMNAAQEALQDMDQGCPTQ</sequence>
<organism evidence="2 3">
    <name type="scientific">Pyrenophora seminiperda CCB06</name>
    <dbReference type="NCBI Taxonomy" id="1302712"/>
    <lineage>
        <taxon>Eukaryota</taxon>
        <taxon>Fungi</taxon>
        <taxon>Dikarya</taxon>
        <taxon>Ascomycota</taxon>
        <taxon>Pezizomycotina</taxon>
        <taxon>Dothideomycetes</taxon>
        <taxon>Pleosporomycetidae</taxon>
        <taxon>Pleosporales</taxon>
        <taxon>Pleosporineae</taxon>
        <taxon>Pleosporaceae</taxon>
        <taxon>Pyrenophora</taxon>
    </lineage>
</organism>
<dbReference type="Gene3D" id="1.20.120.900">
    <property type="entry name" value="Pex19, mPTS binding domain"/>
    <property type="match status" value="1"/>
</dbReference>
<dbReference type="Proteomes" id="UP000265663">
    <property type="component" value="Unassembled WGS sequence"/>
</dbReference>
<feature type="compositionally biased region" description="Low complexity" evidence="1">
    <location>
        <begin position="160"/>
        <end position="169"/>
    </location>
</feature>
<reference evidence="2 3" key="1">
    <citation type="journal article" date="2014" name="PLoS ONE">
        <title>De novo Genome Assembly of the Fungal Plant Pathogen Pyrenophora semeniperda.</title>
        <authorList>
            <person name="Soliai M.M."/>
            <person name="Meyer S.E."/>
            <person name="Udall J.A."/>
            <person name="Elzinga D.E."/>
            <person name="Hermansen R.A."/>
            <person name="Bodily P.M."/>
            <person name="Hart A.A."/>
            <person name="Coleman C.E."/>
        </authorList>
    </citation>
    <scope>NUCLEOTIDE SEQUENCE [LARGE SCALE GENOMIC DNA]</scope>
    <source>
        <strain evidence="2 3">CCB06</strain>
        <tissue evidence="2">Mycelium</tissue>
    </source>
</reference>
<name>A0A3M7LVM6_9PLEO</name>
<evidence type="ECO:0000313" key="3">
    <source>
        <dbReference type="Proteomes" id="UP000265663"/>
    </source>
</evidence>
<dbReference type="InterPro" id="IPR006708">
    <property type="entry name" value="Pex19"/>
</dbReference>